<organism evidence="4 5">
    <name type="scientific">Tatumella ptyseos ATCC 33301</name>
    <dbReference type="NCBI Taxonomy" id="1005995"/>
    <lineage>
        <taxon>Bacteria</taxon>
        <taxon>Pseudomonadati</taxon>
        <taxon>Pseudomonadota</taxon>
        <taxon>Gammaproteobacteria</taxon>
        <taxon>Enterobacterales</taxon>
        <taxon>Erwiniaceae</taxon>
        <taxon>Tatumella</taxon>
    </lineage>
</organism>
<evidence type="ECO:0000313" key="5">
    <source>
        <dbReference type="Proteomes" id="UP000028602"/>
    </source>
</evidence>
<dbReference type="EMBL" id="JMPR01000021">
    <property type="protein sequence ID" value="KFD20523.1"/>
    <property type="molecule type" value="Genomic_DNA"/>
</dbReference>
<evidence type="ECO:0000256" key="1">
    <source>
        <dbReference type="SAM" id="MobiDB-lite"/>
    </source>
</evidence>
<keyword evidence="2 4" id="KW-0812">Transmembrane</keyword>
<feature type="signal peptide" evidence="3">
    <location>
        <begin position="1"/>
        <end position="26"/>
    </location>
</feature>
<accession>A0A085JJ77</accession>
<feature type="compositionally biased region" description="Gly residues" evidence="1">
    <location>
        <begin position="35"/>
        <end position="69"/>
    </location>
</feature>
<keyword evidence="2" id="KW-0472">Membrane</keyword>
<dbReference type="InterPro" id="IPR024572">
    <property type="entry name" value="RcnB"/>
</dbReference>
<proteinExistence type="predicted"/>
<reference evidence="4 5" key="1">
    <citation type="submission" date="2014-05" db="EMBL/GenBank/DDBJ databases">
        <title>ATOL: Assembling a taxonomically balanced genome-scale reconstruction of the evolutionary history of the Enterobacteriaceae.</title>
        <authorList>
            <person name="Plunkett G.III."/>
            <person name="Neeno-Eckwall E.C."/>
            <person name="Glasner J.D."/>
            <person name="Perna N.T."/>
        </authorList>
    </citation>
    <scope>NUCLEOTIDE SEQUENCE [LARGE SCALE GENOMIC DNA]</scope>
    <source>
        <strain evidence="4 5">ATCC 33301</strain>
    </source>
</reference>
<dbReference type="AlphaFoldDB" id="A0A085JJ77"/>
<feature type="compositionally biased region" description="Basic and acidic residues" evidence="1">
    <location>
        <begin position="92"/>
        <end position="106"/>
    </location>
</feature>
<dbReference type="eggNOG" id="COG5455">
    <property type="taxonomic scope" value="Bacteria"/>
</dbReference>
<protein>
    <submittedName>
        <fullName evidence="4">Putative transmembrane protein</fullName>
    </submittedName>
</protein>
<evidence type="ECO:0000256" key="2">
    <source>
        <dbReference type="SAM" id="Phobius"/>
    </source>
</evidence>
<keyword evidence="2" id="KW-1133">Transmembrane helix</keyword>
<keyword evidence="5" id="KW-1185">Reference proteome</keyword>
<gene>
    <name evidence="4" type="ORF">GTPT_1319</name>
</gene>
<dbReference type="OrthoDB" id="6687316at2"/>
<evidence type="ECO:0000256" key="3">
    <source>
        <dbReference type="SAM" id="SignalP"/>
    </source>
</evidence>
<feature type="region of interest" description="Disordered" evidence="1">
    <location>
        <begin position="27"/>
        <end position="106"/>
    </location>
</feature>
<dbReference type="Pfam" id="PF11776">
    <property type="entry name" value="RcnB"/>
    <property type="match status" value="1"/>
</dbReference>
<sequence>MKKTRMTYLISAVLLSSLVSSVAVRADDHGPWQPHGGGHQEGPGRGGPGGPGGPGPHGGPGGHYGGPHGGPQSYGPGPGGPGRGDSFAWRGHRFEPGQRFPHDFRGPRYRIDDWHRRGLPAPPYGQRWSYIDGNYVLVAVATGVITSIILNNAFHP</sequence>
<dbReference type="Gene3D" id="3.10.450.160">
    <property type="entry name" value="inner membrane protein cigr"/>
    <property type="match status" value="1"/>
</dbReference>
<dbReference type="Proteomes" id="UP000028602">
    <property type="component" value="Unassembled WGS sequence"/>
</dbReference>
<feature type="transmembrane region" description="Helical" evidence="2">
    <location>
        <begin position="135"/>
        <end position="154"/>
    </location>
</feature>
<name>A0A085JJ77_9GAMM</name>
<feature type="chain" id="PRO_5001793510" evidence="3">
    <location>
        <begin position="27"/>
        <end position="156"/>
    </location>
</feature>
<evidence type="ECO:0000313" key="4">
    <source>
        <dbReference type="EMBL" id="KFD20523.1"/>
    </source>
</evidence>
<keyword evidence="3" id="KW-0732">Signal</keyword>
<comment type="caution">
    <text evidence="4">The sequence shown here is derived from an EMBL/GenBank/DDBJ whole genome shotgun (WGS) entry which is preliminary data.</text>
</comment>
<dbReference type="RefSeq" id="WP_029991217.1">
    <property type="nucleotide sequence ID" value="NZ_ATMJ01000045.1"/>
</dbReference>